<evidence type="ECO:0000256" key="3">
    <source>
        <dbReference type="ARBA" id="ARBA00022692"/>
    </source>
</evidence>
<keyword evidence="9" id="KW-0407">Ion channel</keyword>
<evidence type="ECO:0000256" key="10">
    <source>
        <dbReference type="SAM" id="Phobius"/>
    </source>
</evidence>
<evidence type="ECO:0000313" key="13">
    <source>
        <dbReference type="EMBL" id="PRX56864.1"/>
    </source>
</evidence>
<gene>
    <name evidence="13" type="ORF">CLV81_0862</name>
</gene>
<keyword evidence="5" id="KW-0406">Ion transport</keyword>
<dbReference type="SMART" id="SM00062">
    <property type="entry name" value="PBPb"/>
    <property type="match status" value="1"/>
</dbReference>
<dbReference type="GO" id="GO:0016020">
    <property type="term" value="C:membrane"/>
    <property type="evidence" value="ECO:0007669"/>
    <property type="project" value="UniProtKB-SubCell"/>
</dbReference>
<keyword evidence="7" id="KW-0675">Receptor</keyword>
<feature type="transmembrane region" description="Helical" evidence="10">
    <location>
        <begin position="174"/>
        <end position="195"/>
    </location>
</feature>
<evidence type="ECO:0000259" key="12">
    <source>
        <dbReference type="SMART" id="SM00062"/>
    </source>
</evidence>
<evidence type="ECO:0000256" key="5">
    <source>
        <dbReference type="ARBA" id="ARBA00023065"/>
    </source>
</evidence>
<evidence type="ECO:0000256" key="8">
    <source>
        <dbReference type="ARBA" id="ARBA00023180"/>
    </source>
</evidence>
<dbReference type="InterPro" id="IPR015683">
    <property type="entry name" value="Ionotropic_Glu_rcpt"/>
</dbReference>
<sequence>MYRISKCIISFGAILFLGVASLSGQTQIDTLKVGVFKQVPFVNGDNDSSFSGLSIDLWENIALKNNVPFKYIEFSDAVGVIRALDYRDIDLAINPMKNTASRMQKFEVSQPFHISSLGVVVTSSSQSQFQIFISNFFSRDFLNIVILLLLILLSFGTILWFVERRSNRYQFRPGILGLFDGLWWAAVTMTTVGYGDKAPKTNLGKTIAIIWMFTAVIIISSFTATIASTLTVNSLEGEINSLEELKSVELIAVVGASPSSDFLQLSGFGNTKLYRSPQEALYALSKKEVNALVHDRTTMHHLIQQLQIQESVQLLPLSFEEGYRSFMMPKGHTFFDVLNQEIIFQIQQDSWNALLLNYGL</sequence>
<dbReference type="AlphaFoldDB" id="A0A2T0MH29"/>
<dbReference type="SUPFAM" id="SSF53850">
    <property type="entry name" value="Periplasmic binding protein-like II"/>
    <property type="match status" value="1"/>
</dbReference>
<keyword evidence="3 10" id="KW-0812">Transmembrane</keyword>
<dbReference type="Proteomes" id="UP000237640">
    <property type="component" value="Unassembled WGS sequence"/>
</dbReference>
<keyword evidence="2" id="KW-0813">Transport</keyword>
<keyword evidence="4 10" id="KW-1133">Transmembrane helix</keyword>
<dbReference type="InterPro" id="IPR001320">
    <property type="entry name" value="Iontro_rcpt_C"/>
</dbReference>
<keyword evidence="6 10" id="KW-0472">Membrane</keyword>
<feature type="signal peptide" evidence="11">
    <location>
        <begin position="1"/>
        <end position="28"/>
    </location>
</feature>
<dbReference type="Pfam" id="PF00497">
    <property type="entry name" value="SBP_bac_3"/>
    <property type="match status" value="1"/>
</dbReference>
<keyword evidence="8" id="KW-0325">Glycoprotein</keyword>
<dbReference type="RefSeq" id="WP_106143802.1">
    <property type="nucleotide sequence ID" value="NZ_PVYX01000001.1"/>
</dbReference>
<dbReference type="PANTHER" id="PTHR18966">
    <property type="entry name" value="IONOTROPIC GLUTAMATE RECEPTOR"/>
    <property type="match status" value="1"/>
</dbReference>
<evidence type="ECO:0000256" key="2">
    <source>
        <dbReference type="ARBA" id="ARBA00022448"/>
    </source>
</evidence>
<feature type="transmembrane region" description="Helical" evidence="10">
    <location>
        <begin position="141"/>
        <end position="162"/>
    </location>
</feature>
<dbReference type="Gene3D" id="3.40.190.10">
    <property type="entry name" value="Periplasmic binding protein-like II"/>
    <property type="match status" value="2"/>
</dbReference>
<organism evidence="13 14">
    <name type="scientific">Flagellimonas meridianipacifica</name>
    <dbReference type="NCBI Taxonomy" id="1080225"/>
    <lineage>
        <taxon>Bacteria</taxon>
        <taxon>Pseudomonadati</taxon>
        <taxon>Bacteroidota</taxon>
        <taxon>Flavobacteriia</taxon>
        <taxon>Flavobacteriales</taxon>
        <taxon>Flavobacteriaceae</taxon>
        <taxon>Flagellimonas</taxon>
    </lineage>
</organism>
<dbReference type="EMBL" id="PVYX01000001">
    <property type="protein sequence ID" value="PRX56864.1"/>
    <property type="molecule type" value="Genomic_DNA"/>
</dbReference>
<evidence type="ECO:0000256" key="1">
    <source>
        <dbReference type="ARBA" id="ARBA00004141"/>
    </source>
</evidence>
<dbReference type="PRINTS" id="PR00169">
    <property type="entry name" value="KCHANNEL"/>
</dbReference>
<dbReference type="Pfam" id="PF00060">
    <property type="entry name" value="Lig_chan"/>
    <property type="match status" value="1"/>
</dbReference>
<name>A0A2T0MH29_9FLAO</name>
<evidence type="ECO:0000256" key="11">
    <source>
        <dbReference type="SAM" id="SignalP"/>
    </source>
</evidence>
<feature type="domain" description="Solute-binding protein family 3/N-terminal" evidence="12">
    <location>
        <begin position="30"/>
        <end position="360"/>
    </location>
</feature>
<evidence type="ECO:0000256" key="7">
    <source>
        <dbReference type="ARBA" id="ARBA00023170"/>
    </source>
</evidence>
<dbReference type="GO" id="GO:0015276">
    <property type="term" value="F:ligand-gated monoatomic ion channel activity"/>
    <property type="evidence" value="ECO:0007669"/>
    <property type="project" value="InterPro"/>
</dbReference>
<protein>
    <submittedName>
        <fullName evidence="13">Ligand-gated ion channel</fullName>
    </submittedName>
</protein>
<evidence type="ECO:0000313" key="14">
    <source>
        <dbReference type="Proteomes" id="UP000237640"/>
    </source>
</evidence>
<dbReference type="InterPro" id="IPR001638">
    <property type="entry name" value="Solute-binding_3/MltF_N"/>
</dbReference>
<reference evidence="13 14" key="1">
    <citation type="submission" date="2018-03" db="EMBL/GenBank/DDBJ databases">
        <title>Genomic Encyclopedia of Archaeal and Bacterial Type Strains, Phase II (KMG-II): from individual species to whole genera.</title>
        <authorList>
            <person name="Goeker M."/>
        </authorList>
    </citation>
    <scope>NUCLEOTIDE SEQUENCE [LARGE SCALE GENOMIC DNA]</scope>
    <source>
        <strain evidence="13 14">DSM 25027</strain>
    </source>
</reference>
<evidence type="ECO:0000256" key="6">
    <source>
        <dbReference type="ARBA" id="ARBA00023136"/>
    </source>
</evidence>
<dbReference type="OrthoDB" id="9799090at2"/>
<dbReference type="Gene3D" id="1.10.287.70">
    <property type="match status" value="1"/>
</dbReference>
<evidence type="ECO:0000256" key="4">
    <source>
        <dbReference type="ARBA" id="ARBA00022989"/>
    </source>
</evidence>
<dbReference type="SUPFAM" id="SSF81324">
    <property type="entry name" value="Voltage-gated potassium channels"/>
    <property type="match status" value="1"/>
</dbReference>
<feature type="chain" id="PRO_5015642533" evidence="11">
    <location>
        <begin position="29"/>
        <end position="360"/>
    </location>
</feature>
<comment type="subcellular location">
    <subcellularLocation>
        <location evidence="1">Membrane</location>
        <topology evidence="1">Multi-pass membrane protein</topology>
    </subcellularLocation>
</comment>
<proteinExistence type="predicted"/>
<feature type="transmembrane region" description="Helical" evidence="10">
    <location>
        <begin position="207"/>
        <end position="232"/>
    </location>
</feature>
<comment type="caution">
    <text evidence="13">The sequence shown here is derived from an EMBL/GenBank/DDBJ whole genome shotgun (WGS) entry which is preliminary data.</text>
</comment>
<keyword evidence="14" id="KW-1185">Reference proteome</keyword>
<keyword evidence="11" id="KW-0732">Signal</keyword>
<evidence type="ECO:0000256" key="9">
    <source>
        <dbReference type="ARBA" id="ARBA00023303"/>
    </source>
</evidence>
<accession>A0A2T0MH29</accession>